<dbReference type="InterPro" id="IPR029070">
    <property type="entry name" value="Chitinase_insertion_sf"/>
</dbReference>
<dbReference type="SUPFAM" id="SSF51445">
    <property type="entry name" value="(Trans)glycosidases"/>
    <property type="match status" value="1"/>
</dbReference>
<proteinExistence type="inferred from homology"/>
<dbReference type="GO" id="GO:0005975">
    <property type="term" value="P:carbohydrate metabolic process"/>
    <property type="evidence" value="ECO:0007669"/>
    <property type="project" value="InterPro"/>
</dbReference>
<dbReference type="Proteomes" id="UP000799753">
    <property type="component" value="Unassembled WGS sequence"/>
</dbReference>
<dbReference type="InterPro" id="IPR011583">
    <property type="entry name" value="Chitinase_II/V-like_cat"/>
</dbReference>
<evidence type="ECO:0000256" key="1">
    <source>
        <dbReference type="ARBA" id="ARBA00008682"/>
    </source>
</evidence>
<dbReference type="OrthoDB" id="73875at2759"/>
<feature type="non-terminal residue" evidence="4">
    <location>
        <position position="1"/>
    </location>
</feature>
<dbReference type="InterPro" id="IPR001223">
    <property type="entry name" value="Glyco_hydro18_cat"/>
</dbReference>
<feature type="domain" description="GH18" evidence="3">
    <location>
        <begin position="1"/>
        <end position="318"/>
    </location>
</feature>
<accession>A0A6A6S1Y0</accession>
<dbReference type="Pfam" id="PF00704">
    <property type="entry name" value="Glyco_hydro_18"/>
    <property type="match status" value="1"/>
</dbReference>
<organism evidence="4 5">
    <name type="scientific">Massarina eburnea CBS 473.64</name>
    <dbReference type="NCBI Taxonomy" id="1395130"/>
    <lineage>
        <taxon>Eukaryota</taxon>
        <taxon>Fungi</taxon>
        <taxon>Dikarya</taxon>
        <taxon>Ascomycota</taxon>
        <taxon>Pezizomycotina</taxon>
        <taxon>Dothideomycetes</taxon>
        <taxon>Pleosporomycetidae</taxon>
        <taxon>Pleosporales</taxon>
        <taxon>Massarineae</taxon>
        <taxon>Massarinaceae</taxon>
        <taxon>Massarina</taxon>
    </lineage>
</organism>
<feature type="non-terminal residue" evidence="4">
    <location>
        <position position="318"/>
    </location>
</feature>
<dbReference type="AlphaFoldDB" id="A0A6A6S1Y0"/>
<dbReference type="PROSITE" id="PS51910">
    <property type="entry name" value="GH18_2"/>
    <property type="match status" value="1"/>
</dbReference>
<dbReference type="GO" id="GO:0008843">
    <property type="term" value="F:endochitinase activity"/>
    <property type="evidence" value="ECO:0007669"/>
    <property type="project" value="UniProtKB-EC"/>
</dbReference>
<dbReference type="PANTHER" id="PTHR11177">
    <property type="entry name" value="CHITINASE"/>
    <property type="match status" value="1"/>
</dbReference>
<dbReference type="EC" id="3.2.1.14" evidence="2"/>
<dbReference type="EMBL" id="MU006782">
    <property type="protein sequence ID" value="KAF2641819.1"/>
    <property type="molecule type" value="Genomic_DNA"/>
</dbReference>
<keyword evidence="5" id="KW-1185">Reference proteome</keyword>
<sequence length="318" mass="35266">PAQLDTTGLTHLTLAFASIDPGTFKIQQQNTADDVVYYPFLEYKKKGIQTWLGVGGWEFSDEGVTRTTWSDMSASQENRKAFISSTIEFLDKYGFQGLDVDWEWPAAANRGGRPQDTKNQVSLLKELREAFGTKYGLSCVLPQDAGFLAGIDVAGLAPYVDWFNVLTYDLHGIWDGKIPELGSKMRPHTDVKEIDEKLNGLWASGVDSHKFTLGLAFYGRGYMAADPNCLHTNCIFSGPSLMGNCSKQGGMLSNCEIKRLIAEKKLTPEVIPDGVNAMQVAWDNQWISYDSSETLAKKKELANNRCMGGTSIWAIDYD</sequence>
<dbReference type="Gene3D" id="3.20.20.80">
    <property type="entry name" value="Glycosidases"/>
    <property type="match status" value="1"/>
</dbReference>
<evidence type="ECO:0000259" key="3">
    <source>
        <dbReference type="PROSITE" id="PS51910"/>
    </source>
</evidence>
<dbReference type="SMART" id="SM00636">
    <property type="entry name" value="Glyco_18"/>
    <property type="match status" value="1"/>
</dbReference>
<evidence type="ECO:0000313" key="5">
    <source>
        <dbReference type="Proteomes" id="UP000799753"/>
    </source>
</evidence>
<name>A0A6A6S1Y0_9PLEO</name>
<dbReference type="GO" id="GO:0008061">
    <property type="term" value="F:chitin binding"/>
    <property type="evidence" value="ECO:0007669"/>
    <property type="project" value="InterPro"/>
</dbReference>
<dbReference type="Gene3D" id="3.10.50.10">
    <property type="match status" value="1"/>
</dbReference>
<evidence type="ECO:0000313" key="4">
    <source>
        <dbReference type="EMBL" id="KAF2641819.1"/>
    </source>
</evidence>
<comment type="similarity">
    <text evidence="1">Belongs to the glycosyl hydrolase 18 family. Chitinase class V subfamily.</text>
</comment>
<evidence type="ECO:0000256" key="2">
    <source>
        <dbReference type="ARBA" id="ARBA00012729"/>
    </source>
</evidence>
<keyword evidence="4" id="KW-0378">Hydrolase</keyword>
<dbReference type="InterPro" id="IPR050314">
    <property type="entry name" value="Glycosyl_Hydrlase_18"/>
</dbReference>
<protein>
    <recommendedName>
        <fullName evidence="2">chitinase</fullName>
        <ecNumber evidence="2">3.2.1.14</ecNumber>
    </recommendedName>
</protein>
<dbReference type="PANTHER" id="PTHR11177:SF333">
    <property type="entry name" value="CHITINASE"/>
    <property type="match status" value="1"/>
</dbReference>
<dbReference type="SUPFAM" id="SSF54556">
    <property type="entry name" value="Chitinase insertion domain"/>
    <property type="match status" value="1"/>
</dbReference>
<reference evidence="4" key="1">
    <citation type="journal article" date="2020" name="Stud. Mycol.">
        <title>101 Dothideomycetes genomes: a test case for predicting lifestyles and emergence of pathogens.</title>
        <authorList>
            <person name="Haridas S."/>
            <person name="Albert R."/>
            <person name="Binder M."/>
            <person name="Bloem J."/>
            <person name="Labutti K."/>
            <person name="Salamov A."/>
            <person name="Andreopoulos B."/>
            <person name="Baker S."/>
            <person name="Barry K."/>
            <person name="Bills G."/>
            <person name="Bluhm B."/>
            <person name="Cannon C."/>
            <person name="Castanera R."/>
            <person name="Culley D."/>
            <person name="Daum C."/>
            <person name="Ezra D."/>
            <person name="Gonzalez J."/>
            <person name="Henrissat B."/>
            <person name="Kuo A."/>
            <person name="Liang C."/>
            <person name="Lipzen A."/>
            <person name="Lutzoni F."/>
            <person name="Magnuson J."/>
            <person name="Mondo S."/>
            <person name="Nolan M."/>
            <person name="Ohm R."/>
            <person name="Pangilinan J."/>
            <person name="Park H.-J."/>
            <person name="Ramirez L."/>
            <person name="Alfaro M."/>
            <person name="Sun H."/>
            <person name="Tritt A."/>
            <person name="Yoshinaga Y."/>
            <person name="Zwiers L.-H."/>
            <person name="Turgeon B."/>
            <person name="Goodwin S."/>
            <person name="Spatafora J."/>
            <person name="Crous P."/>
            <person name="Grigoriev I."/>
        </authorList>
    </citation>
    <scope>NUCLEOTIDE SEQUENCE</scope>
    <source>
        <strain evidence="4">CBS 473.64</strain>
    </source>
</reference>
<gene>
    <name evidence="4" type="ORF">P280DRAFT_379271</name>
</gene>
<dbReference type="InterPro" id="IPR017853">
    <property type="entry name" value="GH"/>
</dbReference>